<organism evidence="2 3">
    <name type="scientific">Owenia fusiformis</name>
    <name type="common">Polychaete worm</name>
    <dbReference type="NCBI Taxonomy" id="6347"/>
    <lineage>
        <taxon>Eukaryota</taxon>
        <taxon>Metazoa</taxon>
        <taxon>Spiralia</taxon>
        <taxon>Lophotrochozoa</taxon>
        <taxon>Annelida</taxon>
        <taxon>Polychaeta</taxon>
        <taxon>Sedentaria</taxon>
        <taxon>Canalipalpata</taxon>
        <taxon>Sabellida</taxon>
        <taxon>Oweniida</taxon>
        <taxon>Oweniidae</taxon>
        <taxon>Owenia</taxon>
    </lineage>
</organism>
<dbReference type="EMBL" id="CAIIXF020000005">
    <property type="protein sequence ID" value="CAH1784382.1"/>
    <property type="molecule type" value="Genomic_DNA"/>
</dbReference>
<evidence type="ECO:0000313" key="2">
    <source>
        <dbReference type="EMBL" id="CAH1784382.1"/>
    </source>
</evidence>
<feature type="non-terminal residue" evidence="2">
    <location>
        <position position="312"/>
    </location>
</feature>
<comment type="caution">
    <text evidence="2">The sequence shown here is derived from an EMBL/GenBank/DDBJ whole genome shotgun (WGS) entry which is preliminary data.</text>
</comment>
<gene>
    <name evidence="2" type="ORF">OFUS_LOCUS10585</name>
</gene>
<proteinExistence type="predicted"/>
<accession>A0A8S4NWA7</accession>
<evidence type="ECO:0000256" key="1">
    <source>
        <dbReference type="SAM" id="MobiDB-lite"/>
    </source>
</evidence>
<feature type="region of interest" description="Disordered" evidence="1">
    <location>
        <begin position="174"/>
        <end position="196"/>
    </location>
</feature>
<sequence length="312" mass="34344">MAGVSSTVAVTSSVNSRPSELFLHESVPYSPRLPYSPCLQNSIHETKVPPGPHRLSQSYPSSPNVIPESQNDPLVGMNLAARALDLMHLSQSLNTITHRDDYLLLSALHDSYNQNPLLYSVPIASYQTSPFIPPNTPSDCPVCSRSSICSPNAKLCLLHTPRQHLMFPCCNPASTQRSRSKSISYQSKPPSYSNRSQSIQYQYPPLLYPTNGDSTLTPSRLELQRALRLARLERRSTLANDRVIEYINDGPRRASMGHGDGETRQSCCNQEVADITRTMAESTSAQTSQSLANEIGMVSEVGIPVEMVKKDG</sequence>
<evidence type="ECO:0000313" key="3">
    <source>
        <dbReference type="Proteomes" id="UP000749559"/>
    </source>
</evidence>
<dbReference type="Proteomes" id="UP000749559">
    <property type="component" value="Unassembled WGS sequence"/>
</dbReference>
<name>A0A8S4NWA7_OWEFU</name>
<keyword evidence="3" id="KW-1185">Reference proteome</keyword>
<protein>
    <submittedName>
        <fullName evidence="2">Uncharacterized protein</fullName>
    </submittedName>
</protein>
<reference evidence="2" key="1">
    <citation type="submission" date="2022-03" db="EMBL/GenBank/DDBJ databases">
        <authorList>
            <person name="Martin C."/>
        </authorList>
    </citation>
    <scope>NUCLEOTIDE SEQUENCE</scope>
</reference>
<dbReference type="AlphaFoldDB" id="A0A8S4NWA7"/>